<reference evidence="10" key="1">
    <citation type="submission" date="2025-08" db="UniProtKB">
        <authorList>
            <consortium name="RefSeq"/>
        </authorList>
    </citation>
    <scope>IDENTIFICATION</scope>
</reference>
<dbReference type="InterPro" id="IPR031890">
    <property type="entry name" value="Fbxo30/Fbxo40"/>
</dbReference>
<evidence type="ECO:0000256" key="4">
    <source>
        <dbReference type="ARBA" id="ARBA00022833"/>
    </source>
</evidence>
<dbReference type="GeneID" id="115816489"/>
<feature type="compositionally biased region" description="Polar residues" evidence="6">
    <location>
        <begin position="274"/>
        <end position="290"/>
    </location>
</feature>
<keyword evidence="9" id="KW-1185">Reference proteome</keyword>
<gene>
    <name evidence="10" type="primary">fbxo40.2</name>
</gene>
<dbReference type="InParanoid" id="A0A6J2VTP3"/>
<dbReference type="Gene3D" id="3.30.40.150">
    <property type="entry name" value="TRAF-like zinc-finger, N-terminal subdomain"/>
    <property type="match status" value="1"/>
</dbReference>
<keyword evidence="2 5" id="KW-0863">Zinc-finger</keyword>
<dbReference type="InterPro" id="IPR043013">
    <property type="entry name" value="Znf_TRAF_N"/>
</dbReference>
<keyword evidence="4 5" id="KW-0862">Zinc</keyword>
<dbReference type="InterPro" id="IPR001293">
    <property type="entry name" value="Znf_TRAF"/>
</dbReference>
<dbReference type="InterPro" id="IPR013083">
    <property type="entry name" value="Znf_RING/FYVE/PHD"/>
</dbReference>
<dbReference type="SUPFAM" id="SSF81383">
    <property type="entry name" value="F-box domain"/>
    <property type="match status" value="1"/>
</dbReference>
<feature type="domain" description="TRAF-type" evidence="7">
    <location>
        <begin position="86"/>
        <end position="128"/>
    </location>
</feature>
<evidence type="ECO:0000256" key="2">
    <source>
        <dbReference type="ARBA" id="ARBA00022771"/>
    </source>
</evidence>
<dbReference type="OrthoDB" id="5918172at2759"/>
<evidence type="ECO:0000313" key="10">
    <source>
        <dbReference type="RefSeq" id="XP_030635303.1"/>
    </source>
</evidence>
<feature type="compositionally biased region" description="Basic and acidic residues" evidence="6">
    <location>
        <begin position="1"/>
        <end position="17"/>
    </location>
</feature>
<evidence type="ECO:0000259" key="8">
    <source>
        <dbReference type="PROSITE" id="PS50181"/>
    </source>
</evidence>
<keyword evidence="1 5" id="KW-0479">Metal-binding</keyword>
<evidence type="ECO:0000256" key="3">
    <source>
        <dbReference type="ARBA" id="ARBA00022786"/>
    </source>
</evidence>
<dbReference type="InterPro" id="IPR001810">
    <property type="entry name" value="F-box_dom"/>
</dbReference>
<dbReference type="SMART" id="SM00256">
    <property type="entry name" value="FBOX"/>
    <property type="match status" value="1"/>
</dbReference>
<feature type="compositionally biased region" description="Basic and acidic residues" evidence="6">
    <location>
        <begin position="291"/>
        <end position="301"/>
    </location>
</feature>
<organism evidence="9 10">
    <name type="scientific">Chanos chanos</name>
    <name type="common">Milkfish</name>
    <name type="synonym">Mugil chanos</name>
    <dbReference type="NCBI Taxonomy" id="29144"/>
    <lineage>
        <taxon>Eukaryota</taxon>
        <taxon>Metazoa</taxon>
        <taxon>Chordata</taxon>
        <taxon>Craniata</taxon>
        <taxon>Vertebrata</taxon>
        <taxon>Euteleostomi</taxon>
        <taxon>Actinopterygii</taxon>
        <taxon>Neopterygii</taxon>
        <taxon>Teleostei</taxon>
        <taxon>Ostariophysi</taxon>
        <taxon>Gonorynchiformes</taxon>
        <taxon>Chanidae</taxon>
        <taxon>Chanos</taxon>
    </lineage>
</organism>
<feature type="region of interest" description="Disordered" evidence="6">
    <location>
        <begin position="1"/>
        <end position="20"/>
    </location>
</feature>
<dbReference type="PANTHER" id="PTHR15933:SF1">
    <property type="entry name" value="F-BOX ONLY PROTEIN 40"/>
    <property type="match status" value="1"/>
</dbReference>
<dbReference type="InterPro" id="IPR036047">
    <property type="entry name" value="F-box-like_dom_sf"/>
</dbReference>
<proteinExistence type="predicted"/>
<name>A0A6J2VTP3_CHACN</name>
<dbReference type="AlphaFoldDB" id="A0A6J2VTP3"/>
<evidence type="ECO:0000256" key="1">
    <source>
        <dbReference type="ARBA" id="ARBA00022723"/>
    </source>
</evidence>
<dbReference type="Gene3D" id="3.30.40.10">
    <property type="entry name" value="Zinc/RING finger domain, C3HC4 (zinc finger)"/>
    <property type="match status" value="1"/>
</dbReference>
<feature type="domain" description="F-box" evidence="8">
    <location>
        <begin position="598"/>
        <end position="652"/>
    </location>
</feature>
<feature type="zinc finger region" description="TRAF-type" evidence="5">
    <location>
        <begin position="86"/>
        <end position="128"/>
    </location>
</feature>
<dbReference type="Pfam" id="PF15965">
    <property type="entry name" value="zf-TRAF_2"/>
    <property type="match status" value="1"/>
</dbReference>
<dbReference type="Proteomes" id="UP000504632">
    <property type="component" value="Chromosome 7"/>
</dbReference>
<feature type="region of interest" description="Disordered" evidence="6">
    <location>
        <begin position="256"/>
        <end position="316"/>
    </location>
</feature>
<dbReference type="GO" id="GO:0061630">
    <property type="term" value="F:ubiquitin protein ligase activity"/>
    <property type="evidence" value="ECO:0007669"/>
    <property type="project" value="InterPro"/>
</dbReference>
<dbReference type="CTD" id="566344"/>
<evidence type="ECO:0000313" key="9">
    <source>
        <dbReference type="Proteomes" id="UP000504632"/>
    </source>
</evidence>
<dbReference type="GO" id="GO:0005737">
    <property type="term" value="C:cytoplasm"/>
    <property type="evidence" value="ECO:0007669"/>
    <property type="project" value="TreeGrafter"/>
</dbReference>
<dbReference type="GO" id="GO:0008270">
    <property type="term" value="F:zinc ion binding"/>
    <property type="evidence" value="ECO:0007669"/>
    <property type="project" value="UniProtKB-KW"/>
</dbReference>
<evidence type="ECO:0000256" key="5">
    <source>
        <dbReference type="PROSITE-ProRule" id="PRU00207"/>
    </source>
</evidence>
<feature type="compositionally biased region" description="Acidic residues" evidence="6">
    <location>
        <begin position="182"/>
        <end position="197"/>
    </location>
</feature>
<accession>A0A6J2VTP3</accession>
<evidence type="ECO:0000259" key="7">
    <source>
        <dbReference type="PROSITE" id="PS50145"/>
    </source>
</evidence>
<dbReference type="PANTHER" id="PTHR15933">
    <property type="entry name" value="PROTEIN CBG16327"/>
    <property type="match status" value="1"/>
</dbReference>
<dbReference type="PROSITE" id="PS50145">
    <property type="entry name" value="ZF_TRAF"/>
    <property type="match status" value="1"/>
</dbReference>
<dbReference type="SUPFAM" id="SSF49599">
    <property type="entry name" value="TRAF domain-like"/>
    <property type="match status" value="1"/>
</dbReference>
<dbReference type="Pfam" id="PF15966">
    <property type="entry name" value="F-box_4"/>
    <property type="match status" value="1"/>
</dbReference>
<protein>
    <submittedName>
        <fullName evidence="10">F-box only protein 40</fullName>
    </submittedName>
</protein>
<dbReference type="Gene3D" id="1.20.1280.50">
    <property type="match status" value="1"/>
</dbReference>
<keyword evidence="3" id="KW-0833">Ubl conjugation pathway</keyword>
<dbReference type="RefSeq" id="XP_030635303.1">
    <property type="nucleotide sequence ID" value="XM_030779443.1"/>
</dbReference>
<sequence length="734" mass="83139">MDDGDGQRIMKGHEGQRETGLGTGSNVMFYFSKSRYRRSGVRLHKHCETCYSRRCRAPVEVSVSCLVVTCRFLCGATFHMCKEEEHALLCPNQKVPCLNASYGCPFTMSRSKLAKHLQVCPASVVCCSMDWNRWPVEDPNSVLYVNVLKEMSSGSPLDVSVALRDQKLLFSRLKMRSFFPELMEEPEEPETEAEEEGAVGGEDPFNGVQANGATAEHLLSKSPHNSSTNGVDEALSATVDKHKFDLYEKMFSMERGGCNQSESQRPKEGVTKGKVTSSQSHTVPGTPEKQGTSKEPQRTQENKNTPQPDISKTGLAPWQDGVLERLGQQFNPREYNMYLVHHGRMLISFGQIEACTPREKDFVYGSLEPIPVQTLKSYKPPVSFRQRRIYFKDPSTAVKTEHKCVGTSDAKFSDAEEAQFMDEMYATLLCSAEAEVRGHKISETSTTDALFVDTGTQTYIFAAAPFKYNATLADITEDKSLKLYVQMDKESVTSRHTKANSAFNFSCGHFFRRDEYAFHFKNVHSDIQSGLSGWFEQRCPLAYLGCSFTLTRFQPSTHKATVSYKKDLGIFILKPEVPRSLLKDAETITPQNKRVQCEEQLADLPFEVLRQIASYLDSFTLSQLALVSRQFREVCSTLLQERGMVVFKWKRKSYSHGGARWKSSVVWEYSNLFSKVNSWCFGDSPSISEHLRVCPFYQRECKTEPVSMTGMCEKKRDSEERQSLVTLFTRPRKT</sequence>
<evidence type="ECO:0000256" key="6">
    <source>
        <dbReference type="SAM" id="MobiDB-lite"/>
    </source>
</evidence>
<feature type="region of interest" description="Disordered" evidence="6">
    <location>
        <begin position="181"/>
        <end position="209"/>
    </location>
</feature>
<dbReference type="PROSITE" id="PS50181">
    <property type="entry name" value="FBOX"/>
    <property type="match status" value="1"/>
</dbReference>